<dbReference type="EMBL" id="JAWNGG020000032">
    <property type="protein sequence ID" value="KAK9307245.1"/>
    <property type="molecule type" value="Genomic_DNA"/>
</dbReference>
<keyword evidence="3" id="KW-1185">Reference proteome</keyword>
<accession>A0AAW1AB96</accession>
<evidence type="ECO:0000313" key="2">
    <source>
        <dbReference type="EMBL" id="KAK9307245.1"/>
    </source>
</evidence>
<evidence type="ECO:0000313" key="3">
    <source>
        <dbReference type="Proteomes" id="UP001432146"/>
    </source>
</evidence>
<name>A0AAW1AB96_9HYME</name>
<dbReference type="Proteomes" id="UP001432146">
    <property type="component" value="Unassembled WGS sequence"/>
</dbReference>
<reference evidence="2 3" key="1">
    <citation type="submission" date="2024-05" db="EMBL/GenBank/DDBJ databases">
        <title>The nuclear and mitochondrial genome assemblies of Tetragonisca angustula (Apidae: Meliponini), a tiny yet remarkable pollinator in the Neotropics.</title>
        <authorList>
            <person name="Ferrari R."/>
            <person name="Ricardo P.C."/>
            <person name="Dias F.C."/>
            <person name="Araujo N.S."/>
            <person name="Soares D.O."/>
            <person name="Zhou Q.-S."/>
            <person name="Zhu C.-D."/>
            <person name="Coutinho L."/>
            <person name="Airas M.C."/>
            <person name="Batista T.M."/>
        </authorList>
    </citation>
    <scope>NUCLEOTIDE SEQUENCE [LARGE SCALE GENOMIC DNA]</scope>
    <source>
        <strain evidence="2">ASF017062</strain>
        <tissue evidence="2">Abdomen</tissue>
    </source>
</reference>
<feature type="region of interest" description="Disordered" evidence="1">
    <location>
        <begin position="26"/>
        <end position="70"/>
    </location>
</feature>
<dbReference type="AlphaFoldDB" id="A0AAW1AB96"/>
<proteinExistence type="predicted"/>
<comment type="caution">
    <text evidence="2">The sequence shown here is derived from an EMBL/GenBank/DDBJ whole genome shotgun (WGS) entry which is preliminary data.</text>
</comment>
<sequence length="134" mass="14572">MRNYLRQTGWPIPKTESPAFENDIQTGATVARETEAGPGVFSRAGLPTEPAREESQTDAGGGGGGGPWKTTIRAKAFDKGAISLIGRVKVDGETVAWAQQRAGGLNIYTLMPMRRFEHQRRANVRIAIPRLHTS</sequence>
<protein>
    <submittedName>
        <fullName evidence="2">Uncharacterized protein</fullName>
    </submittedName>
</protein>
<gene>
    <name evidence="2" type="ORF">QLX08_002405</name>
</gene>
<evidence type="ECO:0000256" key="1">
    <source>
        <dbReference type="SAM" id="MobiDB-lite"/>
    </source>
</evidence>
<organism evidence="2 3">
    <name type="scientific">Tetragonisca angustula</name>
    <dbReference type="NCBI Taxonomy" id="166442"/>
    <lineage>
        <taxon>Eukaryota</taxon>
        <taxon>Metazoa</taxon>
        <taxon>Ecdysozoa</taxon>
        <taxon>Arthropoda</taxon>
        <taxon>Hexapoda</taxon>
        <taxon>Insecta</taxon>
        <taxon>Pterygota</taxon>
        <taxon>Neoptera</taxon>
        <taxon>Endopterygota</taxon>
        <taxon>Hymenoptera</taxon>
        <taxon>Apocrita</taxon>
        <taxon>Aculeata</taxon>
        <taxon>Apoidea</taxon>
        <taxon>Anthophila</taxon>
        <taxon>Apidae</taxon>
        <taxon>Tetragonisca</taxon>
    </lineage>
</organism>